<keyword evidence="3" id="KW-0808">Transferase</keyword>
<evidence type="ECO:0000256" key="8">
    <source>
        <dbReference type="ARBA" id="ARBA00048679"/>
    </source>
</evidence>
<dbReference type="OrthoDB" id="4062651at2759"/>
<evidence type="ECO:0000313" key="10">
    <source>
        <dbReference type="EMBL" id="QPG76877.1"/>
    </source>
</evidence>
<dbReference type="PANTHER" id="PTHR43895:SF32">
    <property type="entry name" value="SERINE_THREONINE-PROTEIN KINASE CHK1"/>
    <property type="match status" value="1"/>
</dbReference>
<dbReference type="KEGG" id="bnn:FOA43_004271"/>
<dbReference type="Proteomes" id="UP000662931">
    <property type="component" value="Chromosome 4"/>
</dbReference>
<dbReference type="PROSITE" id="PS00108">
    <property type="entry name" value="PROTEIN_KINASE_ST"/>
    <property type="match status" value="1"/>
</dbReference>
<keyword evidence="6" id="KW-0067">ATP-binding</keyword>
<reference evidence="10" key="1">
    <citation type="submission" date="2020-10" db="EMBL/GenBank/DDBJ databases">
        <authorList>
            <person name="Roach M.J.R."/>
        </authorList>
    </citation>
    <scope>NUCLEOTIDE SEQUENCE</scope>
    <source>
        <strain evidence="10">CBS 1945</strain>
    </source>
</reference>
<dbReference type="InterPro" id="IPR000719">
    <property type="entry name" value="Prot_kinase_dom"/>
</dbReference>
<dbReference type="Pfam" id="PF00069">
    <property type="entry name" value="Pkinase"/>
    <property type="match status" value="1"/>
</dbReference>
<dbReference type="EC" id="2.7.11.1" evidence="1"/>
<evidence type="ECO:0000256" key="1">
    <source>
        <dbReference type="ARBA" id="ARBA00012513"/>
    </source>
</evidence>
<keyword evidence="4" id="KW-0547">Nucleotide-binding</keyword>
<accession>A0A875RXG8</accession>
<dbReference type="AlphaFoldDB" id="A0A875RXG8"/>
<keyword evidence="5" id="KW-0418">Kinase</keyword>
<dbReference type="FunFam" id="1.10.510.10:FF:000571">
    <property type="entry name" value="Maternal embryonic leucine zipper kinase"/>
    <property type="match status" value="1"/>
</dbReference>
<keyword evidence="2" id="KW-0723">Serine/threonine-protein kinase</keyword>
<proteinExistence type="predicted"/>
<dbReference type="EMBL" id="CP064815">
    <property type="protein sequence ID" value="QPG76877.1"/>
    <property type="molecule type" value="Genomic_DNA"/>
</dbReference>
<dbReference type="GO" id="GO:0007165">
    <property type="term" value="P:signal transduction"/>
    <property type="evidence" value="ECO:0007669"/>
    <property type="project" value="TreeGrafter"/>
</dbReference>
<protein>
    <recommendedName>
        <fullName evidence="1">non-specific serine/threonine protein kinase</fullName>
        <ecNumber evidence="1">2.7.11.1</ecNumber>
    </recommendedName>
</protein>
<organism evidence="10 11">
    <name type="scientific">Eeniella nana</name>
    <name type="common">Yeast</name>
    <name type="synonym">Brettanomyces nanus</name>
    <dbReference type="NCBI Taxonomy" id="13502"/>
    <lineage>
        <taxon>Eukaryota</taxon>
        <taxon>Fungi</taxon>
        <taxon>Dikarya</taxon>
        <taxon>Ascomycota</taxon>
        <taxon>Saccharomycotina</taxon>
        <taxon>Pichiomycetes</taxon>
        <taxon>Pichiales</taxon>
        <taxon>Pichiaceae</taxon>
        <taxon>Brettanomyces</taxon>
    </lineage>
</organism>
<gene>
    <name evidence="10" type="ORF">FOA43_004271</name>
</gene>
<evidence type="ECO:0000256" key="2">
    <source>
        <dbReference type="ARBA" id="ARBA00022527"/>
    </source>
</evidence>
<dbReference type="PANTHER" id="PTHR43895">
    <property type="entry name" value="CALCIUM/CALMODULIN-DEPENDENT PROTEIN KINASE KINASE-RELATED"/>
    <property type="match status" value="1"/>
</dbReference>
<evidence type="ECO:0000256" key="7">
    <source>
        <dbReference type="ARBA" id="ARBA00047899"/>
    </source>
</evidence>
<evidence type="ECO:0000256" key="4">
    <source>
        <dbReference type="ARBA" id="ARBA00022741"/>
    </source>
</evidence>
<dbReference type="RefSeq" id="XP_038780442.1">
    <property type="nucleotide sequence ID" value="XM_038924514.1"/>
</dbReference>
<keyword evidence="11" id="KW-1185">Reference proteome</keyword>
<dbReference type="SUPFAM" id="SSF56112">
    <property type="entry name" value="Protein kinase-like (PK-like)"/>
    <property type="match status" value="1"/>
</dbReference>
<evidence type="ECO:0000313" key="11">
    <source>
        <dbReference type="Proteomes" id="UP000662931"/>
    </source>
</evidence>
<evidence type="ECO:0000256" key="6">
    <source>
        <dbReference type="ARBA" id="ARBA00022840"/>
    </source>
</evidence>
<dbReference type="Gene3D" id="1.10.510.10">
    <property type="entry name" value="Transferase(Phosphotransferase) domain 1"/>
    <property type="match status" value="1"/>
</dbReference>
<dbReference type="InterPro" id="IPR008271">
    <property type="entry name" value="Ser/Thr_kinase_AS"/>
</dbReference>
<dbReference type="GO" id="GO:0005524">
    <property type="term" value="F:ATP binding"/>
    <property type="evidence" value="ECO:0007669"/>
    <property type="project" value="UniProtKB-KW"/>
</dbReference>
<feature type="domain" description="Protein kinase" evidence="9">
    <location>
        <begin position="33"/>
        <end position="331"/>
    </location>
</feature>
<comment type="catalytic activity">
    <reaction evidence="8">
        <text>L-seryl-[protein] + ATP = O-phospho-L-seryl-[protein] + ADP + H(+)</text>
        <dbReference type="Rhea" id="RHEA:17989"/>
        <dbReference type="Rhea" id="RHEA-COMP:9863"/>
        <dbReference type="Rhea" id="RHEA-COMP:11604"/>
        <dbReference type="ChEBI" id="CHEBI:15378"/>
        <dbReference type="ChEBI" id="CHEBI:29999"/>
        <dbReference type="ChEBI" id="CHEBI:30616"/>
        <dbReference type="ChEBI" id="CHEBI:83421"/>
        <dbReference type="ChEBI" id="CHEBI:456216"/>
        <dbReference type="EC" id="2.7.11.1"/>
    </reaction>
</comment>
<dbReference type="InterPro" id="IPR011009">
    <property type="entry name" value="Kinase-like_dom_sf"/>
</dbReference>
<evidence type="ECO:0000256" key="3">
    <source>
        <dbReference type="ARBA" id="ARBA00022679"/>
    </source>
</evidence>
<comment type="catalytic activity">
    <reaction evidence="7">
        <text>L-threonyl-[protein] + ATP = O-phospho-L-threonyl-[protein] + ADP + H(+)</text>
        <dbReference type="Rhea" id="RHEA:46608"/>
        <dbReference type="Rhea" id="RHEA-COMP:11060"/>
        <dbReference type="Rhea" id="RHEA-COMP:11605"/>
        <dbReference type="ChEBI" id="CHEBI:15378"/>
        <dbReference type="ChEBI" id="CHEBI:30013"/>
        <dbReference type="ChEBI" id="CHEBI:30616"/>
        <dbReference type="ChEBI" id="CHEBI:61977"/>
        <dbReference type="ChEBI" id="CHEBI:456216"/>
        <dbReference type="EC" id="2.7.11.1"/>
    </reaction>
</comment>
<sequence>MPPSQLNSMSNNFKASMDEYLQYEKGSLLNNRYRFLQNLQNGSFGKVTCALDTTTNQKVAIKSMKRSVPGVSFMARHEISIMKRLGYHANICQLLDSFETRKYVVMVLEYIPNGDLYDAIHNHSELGLSYQEDPDLFAKLCQQLVDVIKYAHSKGIYHRDVKPENVLLMSDGNIQLCDWGLATSAINCRDFNVGTEKYMAPEALGKHSSSDSYNSKDADTWSIGITLLFTLFGKCPFRKALPTDINYSNFIKSKAFLYDYYPNLSSCGFSAIVEKFMLDRDLDAGLNMVCTQGTYKGFTLDQEYKYELLKAESQKSNRVGSSSENLGGEFYMFDQEPVVEDEDYIDEEAVEGGKAGSGSCYDSAAAADAIDISSVQPVSKLSASSSSAAGNSLFDNVSTSIINSVDTIPEEEYMATGKKEDQADLDIDHYIMNFQNILKTQDQPVDKERLSENVLSNETLCNSAYNST</sequence>
<dbReference type="GO" id="GO:0004674">
    <property type="term" value="F:protein serine/threonine kinase activity"/>
    <property type="evidence" value="ECO:0007669"/>
    <property type="project" value="UniProtKB-KW"/>
</dbReference>
<dbReference type="SMART" id="SM00220">
    <property type="entry name" value="S_TKc"/>
    <property type="match status" value="1"/>
</dbReference>
<dbReference type="GeneID" id="62197671"/>
<evidence type="ECO:0000259" key="9">
    <source>
        <dbReference type="PROSITE" id="PS50011"/>
    </source>
</evidence>
<name>A0A875RXG8_EENNA</name>
<evidence type="ECO:0000256" key="5">
    <source>
        <dbReference type="ARBA" id="ARBA00022777"/>
    </source>
</evidence>
<dbReference type="PROSITE" id="PS50011">
    <property type="entry name" value="PROTEIN_KINASE_DOM"/>
    <property type="match status" value="1"/>
</dbReference>